<gene>
    <name evidence="2" type="ORF">GCM10009799_45740</name>
</gene>
<feature type="region of interest" description="Disordered" evidence="1">
    <location>
        <begin position="1"/>
        <end position="59"/>
    </location>
</feature>
<evidence type="ECO:0000313" key="2">
    <source>
        <dbReference type="EMBL" id="GAA2012236.1"/>
    </source>
</evidence>
<dbReference type="EMBL" id="BAAAPC010000024">
    <property type="protein sequence ID" value="GAA2012236.1"/>
    <property type="molecule type" value="Genomic_DNA"/>
</dbReference>
<evidence type="ECO:0000313" key="3">
    <source>
        <dbReference type="Proteomes" id="UP001501585"/>
    </source>
</evidence>
<protein>
    <submittedName>
        <fullName evidence="2">Uncharacterized protein</fullName>
    </submittedName>
</protein>
<sequence length="94" mass="10545">MRTFTPTRGRGRPTGAARHDSGLHTPRHGRNLPRLLARSPARADRPQTNDEVRGDHHRRRAIRRARAVFSAVSAFPQRATIPYMAGPARVFRSG</sequence>
<feature type="compositionally biased region" description="Basic and acidic residues" evidence="1">
    <location>
        <begin position="41"/>
        <end position="54"/>
    </location>
</feature>
<comment type="caution">
    <text evidence="2">The sequence shown here is derived from an EMBL/GenBank/DDBJ whole genome shotgun (WGS) entry which is preliminary data.</text>
</comment>
<feature type="compositionally biased region" description="Low complexity" evidence="1">
    <location>
        <begin position="1"/>
        <end position="16"/>
    </location>
</feature>
<proteinExistence type="predicted"/>
<accession>A0ABP5F1R6</accession>
<name>A0ABP5F1R6_9ACTN</name>
<keyword evidence="3" id="KW-1185">Reference proteome</keyword>
<dbReference type="Proteomes" id="UP001501585">
    <property type="component" value="Unassembled WGS sequence"/>
</dbReference>
<organism evidence="2 3">
    <name type="scientific">Nocardiopsis rhodophaea</name>
    <dbReference type="NCBI Taxonomy" id="280238"/>
    <lineage>
        <taxon>Bacteria</taxon>
        <taxon>Bacillati</taxon>
        <taxon>Actinomycetota</taxon>
        <taxon>Actinomycetes</taxon>
        <taxon>Streptosporangiales</taxon>
        <taxon>Nocardiopsidaceae</taxon>
        <taxon>Nocardiopsis</taxon>
    </lineage>
</organism>
<reference evidence="3" key="1">
    <citation type="journal article" date="2019" name="Int. J. Syst. Evol. Microbiol.">
        <title>The Global Catalogue of Microorganisms (GCM) 10K type strain sequencing project: providing services to taxonomists for standard genome sequencing and annotation.</title>
        <authorList>
            <consortium name="The Broad Institute Genomics Platform"/>
            <consortium name="The Broad Institute Genome Sequencing Center for Infectious Disease"/>
            <person name="Wu L."/>
            <person name="Ma J."/>
        </authorList>
    </citation>
    <scope>NUCLEOTIDE SEQUENCE [LARGE SCALE GENOMIC DNA]</scope>
    <source>
        <strain evidence="3">JCM 15313</strain>
    </source>
</reference>
<evidence type="ECO:0000256" key="1">
    <source>
        <dbReference type="SAM" id="MobiDB-lite"/>
    </source>
</evidence>